<gene>
    <name evidence="5" type="primary">yjbJ</name>
    <name evidence="4" type="ORF">E6P75_07065</name>
    <name evidence="5" type="ORF">NCTC10465_00275</name>
    <name evidence="3" type="ORF">NP7_13030</name>
</gene>
<dbReference type="InterPro" id="IPR008462">
    <property type="entry name" value="CsbD"/>
</dbReference>
<dbReference type="EMBL" id="CP024443">
    <property type="protein sequence ID" value="ATW71241.1"/>
    <property type="molecule type" value="Genomic_DNA"/>
</dbReference>
<keyword evidence="7" id="KW-1185">Reference proteome</keyword>
<dbReference type="Pfam" id="PF05532">
    <property type="entry name" value="CsbD"/>
    <property type="match status" value="1"/>
</dbReference>
<reference evidence="3" key="2">
    <citation type="journal article" date="2018" name="Genome Announc.">
        <title>Complete Genome Sequences of Three Moraxella osloensis Strains Isolated from Human Skin.</title>
        <authorList>
            <person name="Lim J.Y."/>
            <person name="Hwang I."/>
            <person name="Ganzorig M."/>
            <person name="Huang S.L."/>
            <person name="Cho G.S."/>
            <person name="Franz C.M.A.P."/>
            <person name="Lee K."/>
        </authorList>
    </citation>
    <scope>NUCLEOTIDE SEQUENCE</scope>
    <source>
        <strain evidence="3">NP7</strain>
    </source>
</reference>
<evidence type="ECO:0000313" key="7">
    <source>
        <dbReference type="Proteomes" id="UP000255230"/>
    </source>
</evidence>
<dbReference type="EMBL" id="UGPY01000001">
    <property type="protein sequence ID" value="STY96519.1"/>
    <property type="molecule type" value="Genomic_DNA"/>
</dbReference>
<evidence type="ECO:0000256" key="1">
    <source>
        <dbReference type="ARBA" id="ARBA00009129"/>
    </source>
</evidence>
<dbReference type="InterPro" id="IPR050423">
    <property type="entry name" value="UPF0337_stress_rsp"/>
</dbReference>
<evidence type="ECO:0000313" key="5">
    <source>
        <dbReference type="EMBL" id="STY96519.1"/>
    </source>
</evidence>
<organism evidence="5 7">
    <name type="scientific">Faucicola osloensis</name>
    <name type="common">Moraxella osloensis</name>
    <dbReference type="NCBI Taxonomy" id="34062"/>
    <lineage>
        <taxon>Bacteria</taxon>
        <taxon>Pseudomonadati</taxon>
        <taxon>Pseudomonadota</taxon>
        <taxon>Gammaproteobacteria</taxon>
        <taxon>Moraxellales</taxon>
        <taxon>Moraxellaceae</taxon>
        <taxon>Faucicola</taxon>
    </lineage>
</organism>
<dbReference type="Gene3D" id="1.10.1470.10">
    <property type="entry name" value="YjbJ"/>
    <property type="match status" value="1"/>
</dbReference>
<dbReference type="InterPro" id="IPR026042">
    <property type="entry name" value="YjbJ"/>
</dbReference>
<dbReference type="InterPro" id="IPR036629">
    <property type="entry name" value="YjbJ_sf"/>
</dbReference>
<dbReference type="RefSeq" id="WP_036593367.1">
    <property type="nucleotide sequence ID" value="NZ_CBCRZU010000017.1"/>
</dbReference>
<reference evidence="4" key="5">
    <citation type="submission" date="2019-04" db="EMBL/GenBank/DDBJ databases">
        <title>Moraxella osloensis CCUG 73412, isolated from corneal scrapings as causative agent of keratitis.</title>
        <authorList>
            <person name="Connolly G."/>
            <person name="Jaen-Luchoro D."/>
            <person name="Pinyeiro-Iglesias B."/>
            <person name="Curry A."/>
            <person name="Knowles S."/>
            <person name="Moore E.R.B."/>
        </authorList>
    </citation>
    <scope>NUCLEOTIDE SEQUENCE</scope>
    <source>
        <strain evidence="4">CCUG 73412</strain>
    </source>
</reference>
<dbReference type="Proteomes" id="UP000255230">
    <property type="component" value="Unassembled WGS sequence"/>
</dbReference>
<dbReference type="AlphaFoldDB" id="A0A120KQZ2"/>
<evidence type="ECO:0000313" key="6">
    <source>
        <dbReference type="Proteomes" id="UP000229340"/>
    </source>
</evidence>
<comment type="similarity">
    <text evidence="1">Belongs to the UPF0337 (CsbD) family.</text>
</comment>
<dbReference type="PANTHER" id="PTHR34977:SF1">
    <property type="entry name" value="UPF0337 PROTEIN YJBJ"/>
    <property type="match status" value="1"/>
</dbReference>
<feature type="domain" description="CsbD-like" evidence="2">
    <location>
        <begin position="5"/>
        <end position="56"/>
    </location>
</feature>
<accession>A0A120KQZ2</accession>
<dbReference type="STRING" id="34062.AXE82_05890"/>
<evidence type="ECO:0000313" key="4">
    <source>
        <dbReference type="EMBL" id="MDI4509966.1"/>
    </source>
</evidence>
<evidence type="ECO:0000313" key="3">
    <source>
        <dbReference type="EMBL" id="ATW71241.1"/>
    </source>
</evidence>
<dbReference type="EMBL" id="SSCJ01000005">
    <property type="protein sequence ID" value="MDI4509966.1"/>
    <property type="molecule type" value="Genomic_DNA"/>
</dbReference>
<protein>
    <submittedName>
        <fullName evidence="3">CsbD family protein</fullName>
    </submittedName>
    <submittedName>
        <fullName evidence="5">CsbD-like</fullName>
    </submittedName>
</protein>
<dbReference type="Proteomes" id="UP000229340">
    <property type="component" value="Chromosome"/>
</dbReference>
<dbReference type="GeneID" id="35777537"/>
<dbReference type="KEGG" id="mos:AXE82_05890"/>
<sequence length="69" mass="8171">MNENTIKGQWEQVKGAVKETWGDLTDDEITQLEGNRQKLSGKIQERYGRAEDVVEKEIDDWSTRHNYRF</sequence>
<evidence type="ECO:0000259" key="2">
    <source>
        <dbReference type="Pfam" id="PF05532"/>
    </source>
</evidence>
<dbReference type="PIRSF" id="PIRSF039008">
    <property type="entry name" value="YjbJ"/>
    <property type="match status" value="1"/>
</dbReference>
<reference evidence="3" key="3">
    <citation type="journal article" date="2018" name="Misainmurhag Hoiji">
        <title>Complete genome sequence of multidrug-resistant Moraxella osloensis NP7 with multiple plasmids isolated from human skin.</title>
        <authorList>
            <person name="Ganzorig M."/>
            <person name="Lim J.Y."/>
            <person name="Hwang I."/>
            <person name="Lee K."/>
        </authorList>
    </citation>
    <scope>NUCLEOTIDE SEQUENCE</scope>
    <source>
        <strain evidence="3">NP7</strain>
    </source>
</reference>
<reference evidence="5 7" key="4">
    <citation type="submission" date="2018-06" db="EMBL/GenBank/DDBJ databases">
        <authorList>
            <consortium name="Pathogen Informatics"/>
            <person name="Doyle S."/>
        </authorList>
    </citation>
    <scope>NUCLEOTIDE SEQUENCE [LARGE SCALE GENOMIC DNA]</scope>
    <source>
        <strain evidence="5 7">NCTC10465</strain>
    </source>
</reference>
<proteinExistence type="inferred from homology"/>
<dbReference type="SUPFAM" id="SSF69047">
    <property type="entry name" value="Hypothetical protein YjbJ"/>
    <property type="match status" value="1"/>
</dbReference>
<name>A0A120KQZ2_FAUOS</name>
<reference evidence="6" key="1">
    <citation type="submission" date="2017-11" db="EMBL/GenBank/DDBJ databases">
        <title>Complete genome sequence of Moraxella osloensis NP7 isolated from human skin.</title>
        <authorList>
            <person name="Lee K."/>
            <person name="Lim J.Y."/>
            <person name="Hwang I."/>
        </authorList>
    </citation>
    <scope>NUCLEOTIDE SEQUENCE [LARGE SCALE GENOMIC DNA]</scope>
    <source>
        <strain evidence="6">NP7</strain>
    </source>
</reference>
<dbReference type="PANTHER" id="PTHR34977">
    <property type="entry name" value="UPF0337 PROTEIN YJBJ"/>
    <property type="match status" value="1"/>
</dbReference>